<dbReference type="STRING" id="225359.A0A2S4PR35"/>
<name>A0A2S4PR35_9PEZI</name>
<evidence type="ECO:0000313" key="3">
    <source>
        <dbReference type="Proteomes" id="UP000237438"/>
    </source>
</evidence>
<comment type="caution">
    <text evidence="2">The sequence shown here is derived from an EMBL/GenBank/DDBJ whole genome shotgun (WGS) entry which is preliminary data.</text>
</comment>
<proteinExistence type="predicted"/>
<evidence type="ECO:0000313" key="2">
    <source>
        <dbReference type="EMBL" id="POS84474.1"/>
    </source>
</evidence>
<dbReference type="OrthoDB" id="3366231at2759"/>
<dbReference type="EMBL" id="PEDP01000995">
    <property type="protein sequence ID" value="POS84474.1"/>
    <property type="molecule type" value="Genomic_DNA"/>
</dbReference>
<feature type="non-terminal residue" evidence="2">
    <location>
        <position position="124"/>
    </location>
</feature>
<dbReference type="Pfam" id="PF14214">
    <property type="entry name" value="Helitron_like_N"/>
    <property type="match status" value="1"/>
</dbReference>
<protein>
    <recommendedName>
        <fullName evidence="1">Helitron helicase-like domain-containing protein</fullName>
    </recommendedName>
</protein>
<organism evidence="2 3">
    <name type="scientific">Erysiphe pulchra</name>
    <dbReference type="NCBI Taxonomy" id="225359"/>
    <lineage>
        <taxon>Eukaryota</taxon>
        <taxon>Fungi</taxon>
        <taxon>Dikarya</taxon>
        <taxon>Ascomycota</taxon>
        <taxon>Pezizomycotina</taxon>
        <taxon>Leotiomycetes</taxon>
        <taxon>Erysiphales</taxon>
        <taxon>Erysiphaceae</taxon>
        <taxon>Erysiphe</taxon>
    </lineage>
</organism>
<sequence length="124" mass="14288">MTVNPNRPEIKRLLEHNQSSDTRPDLIAIVFKLKFDAVLHDAKNRHIFGRIIGYTFSIEYQERGLPHVLILLYLHGDDVPKTPEQIDELVRAQIPTYDPVLAEIIKSQLCCAGNWTKEYCDTTN</sequence>
<evidence type="ECO:0000259" key="1">
    <source>
        <dbReference type="Pfam" id="PF14214"/>
    </source>
</evidence>
<dbReference type="InterPro" id="IPR025476">
    <property type="entry name" value="Helitron_helicase-like"/>
</dbReference>
<dbReference type="Proteomes" id="UP000237438">
    <property type="component" value="Unassembled WGS sequence"/>
</dbReference>
<reference evidence="2 3" key="1">
    <citation type="submission" date="2017-10" db="EMBL/GenBank/DDBJ databases">
        <title>Development of genomic resources for the powdery mildew, Erysiphe pulchra.</title>
        <authorList>
            <person name="Wadl P.A."/>
            <person name="Mack B.M."/>
            <person name="Moore G."/>
            <person name="Beltz S.B."/>
        </authorList>
    </citation>
    <scope>NUCLEOTIDE SEQUENCE [LARGE SCALE GENOMIC DNA]</scope>
    <source>
        <strain evidence="2">Cflorida</strain>
    </source>
</reference>
<gene>
    <name evidence="2" type="ORF">EPUL_005462</name>
</gene>
<feature type="domain" description="Helitron helicase-like" evidence="1">
    <location>
        <begin position="1"/>
        <end position="71"/>
    </location>
</feature>
<accession>A0A2S4PR35</accession>
<keyword evidence="3" id="KW-1185">Reference proteome</keyword>
<dbReference type="AlphaFoldDB" id="A0A2S4PR35"/>